<protein>
    <submittedName>
        <fullName evidence="2">Uncharacterized protein</fullName>
    </submittedName>
</protein>
<keyword evidence="1" id="KW-1133">Transmembrane helix</keyword>
<dbReference type="EMBL" id="JPRM01000006">
    <property type="protein sequence ID" value="KFF18204.1"/>
    <property type="molecule type" value="Genomic_DNA"/>
</dbReference>
<dbReference type="RefSeq" id="WP_035619432.1">
    <property type="nucleotide sequence ID" value="NZ_JBEWQG010000011.1"/>
</dbReference>
<dbReference type="Proteomes" id="UP000198424">
    <property type="component" value="Unassembled WGS sequence"/>
</dbReference>
<evidence type="ECO:0000313" key="3">
    <source>
        <dbReference type="EMBL" id="OXA97049.1"/>
    </source>
</evidence>
<dbReference type="eggNOG" id="ENOG5033FYW">
    <property type="taxonomic scope" value="Bacteria"/>
</dbReference>
<dbReference type="EMBL" id="MUGY01000004">
    <property type="protein sequence ID" value="OXA97049.1"/>
    <property type="molecule type" value="Genomic_DNA"/>
</dbReference>
<gene>
    <name evidence="3" type="ORF">B0A62_07330</name>
    <name evidence="2" type="ORF">IW20_04685</name>
</gene>
<evidence type="ECO:0000313" key="2">
    <source>
        <dbReference type="EMBL" id="KFF18204.1"/>
    </source>
</evidence>
<accession>A0A086ANE0</accession>
<dbReference type="AlphaFoldDB" id="A0A086ANE0"/>
<evidence type="ECO:0000313" key="5">
    <source>
        <dbReference type="Proteomes" id="UP000198424"/>
    </source>
</evidence>
<name>A0A086ANE0_FLAHY</name>
<keyword evidence="1" id="KW-0472">Membrane</keyword>
<feature type="transmembrane region" description="Helical" evidence="1">
    <location>
        <begin position="128"/>
        <end position="148"/>
    </location>
</feature>
<dbReference type="STRING" id="991.IW20_04685"/>
<reference evidence="2 4" key="1">
    <citation type="submission" date="2014-07" db="EMBL/GenBank/DDBJ databases">
        <title>Genome of Flavobacterium hydatis DSM 2063.</title>
        <authorList>
            <person name="Pipes S.E."/>
            <person name="Stropko S.J."/>
            <person name="Newman J.D."/>
        </authorList>
    </citation>
    <scope>NUCLEOTIDE SEQUENCE [LARGE SCALE GENOMIC DNA]</scope>
    <source>
        <strain evidence="2 4">DSM 2063</strain>
    </source>
</reference>
<organism evidence="2 4">
    <name type="scientific">Flavobacterium hydatis</name>
    <name type="common">Cytophaga aquatilis</name>
    <dbReference type="NCBI Taxonomy" id="991"/>
    <lineage>
        <taxon>Bacteria</taxon>
        <taxon>Pseudomonadati</taxon>
        <taxon>Bacteroidota</taxon>
        <taxon>Flavobacteriia</taxon>
        <taxon>Flavobacteriales</taxon>
        <taxon>Flavobacteriaceae</taxon>
        <taxon>Flavobacterium</taxon>
    </lineage>
</organism>
<proteinExistence type="predicted"/>
<dbReference type="OrthoDB" id="1322294at2"/>
<keyword evidence="1" id="KW-0812">Transmembrane</keyword>
<comment type="caution">
    <text evidence="2">The sequence shown here is derived from an EMBL/GenBank/DDBJ whole genome shotgun (WGS) entry which is preliminary data.</text>
</comment>
<evidence type="ECO:0000256" key="1">
    <source>
        <dbReference type="SAM" id="Phobius"/>
    </source>
</evidence>
<keyword evidence="5" id="KW-1185">Reference proteome</keyword>
<sequence>MATKTGIYITGLGQSIHNETVEKYTERLRNELNFTTTGFNYFIKTEKISYQPERNSTVVSLFKKDKNDNEELIYKIYDFQYHKILTEKFEHYNIFIKNLILFSLIIKKTPQITLRFFRKKEFSSPYQTTYAFSILLIISLCVLFLIPACIDLMTNESIIKNISKLLYHFGYDIDVERIHNYGKYVLSITTLILIFAPQSKTIITSLATEFSCVDSYIANGEQSQIVLGNLDSLVEYIAENEVEPEIHFHCYSFGSILATDLIFPVAEIPPSDNIQKLTKLLITTGNPYEFINAYYPSFFKRRSAIMENNIKWLNIYSVSDVFATNFRKDDTRGEAEFGIKNIAIIPENINYEITSDKSGIIAFFSLNSIKMHKCYWDPSTIGQSCMKVLLPKLIGSKHI</sequence>
<reference evidence="3 5" key="2">
    <citation type="submission" date="2016-11" db="EMBL/GenBank/DDBJ databases">
        <title>Whole genomes of Flavobacteriaceae.</title>
        <authorList>
            <person name="Stine C."/>
            <person name="Li C."/>
            <person name="Tadesse D."/>
        </authorList>
    </citation>
    <scope>NUCLEOTIDE SEQUENCE [LARGE SCALE GENOMIC DNA]</scope>
    <source>
        <strain evidence="3 5">ATCC 29551</strain>
    </source>
</reference>
<evidence type="ECO:0000313" key="4">
    <source>
        <dbReference type="Proteomes" id="UP000028712"/>
    </source>
</evidence>
<dbReference type="Proteomes" id="UP000028712">
    <property type="component" value="Unassembled WGS sequence"/>
</dbReference>